<dbReference type="PANTHER" id="PTHR43793">
    <property type="entry name" value="FAD SYNTHASE"/>
    <property type="match status" value="1"/>
</dbReference>
<dbReference type="Pfam" id="PF01467">
    <property type="entry name" value="CTP_transf_like"/>
    <property type="match status" value="1"/>
</dbReference>
<accession>A0A1F8H139</accession>
<proteinExistence type="predicted"/>
<dbReference type="PANTHER" id="PTHR43793:SF1">
    <property type="entry name" value="FAD SYNTHASE"/>
    <property type="match status" value="1"/>
</dbReference>
<reference evidence="4 5" key="1">
    <citation type="journal article" date="2016" name="Nat. Commun.">
        <title>Thousands of microbial genomes shed light on interconnected biogeochemical processes in an aquifer system.</title>
        <authorList>
            <person name="Anantharaman K."/>
            <person name="Brown C.T."/>
            <person name="Hug L.A."/>
            <person name="Sharon I."/>
            <person name="Castelle C.J."/>
            <person name="Probst A.J."/>
            <person name="Thomas B.C."/>
            <person name="Singh A."/>
            <person name="Wilkins M.J."/>
            <person name="Karaoz U."/>
            <person name="Brodie E.L."/>
            <person name="Williams K.H."/>
            <person name="Hubbard S.S."/>
            <person name="Banfield J.F."/>
        </authorList>
    </citation>
    <scope>NUCLEOTIDE SEQUENCE [LARGE SCALE GENOMIC DNA]</scope>
</reference>
<organism evidence="4 5">
    <name type="scientific">Candidatus Yanofskybacteria bacterium RIFCSPLOWO2_02_FULL_43_10b</name>
    <dbReference type="NCBI Taxonomy" id="1802704"/>
    <lineage>
        <taxon>Bacteria</taxon>
        <taxon>Candidatus Yanofskyibacteriota</taxon>
    </lineage>
</organism>
<dbReference type="InterPro" id="IPR014729">
    <property type="entry name" value="Rossmann-like_a/b/a_fold"/>
</dbReference>
<dbReference type="SUPFAM" id="SSF52374">
    <property type="entry name" value="Nucleotidylyl transferase"/>
    <property type="match status" value="1"/>
</dbReference>
<sequence>MGDKIKKVVVAVSGGFDPIHIGHIRMFNEAKKLGTELAVILNNDNWLKKKKGYVFMNQKERQEIIEAIRSVDRVILTGHGANPKDMSVCQELKKIKPRIFANGGDRLKDNIPEATVCQAINCKMEFGVGKGGKIQSSSWLTKSVLEEAVCYCGSGKSYKKCHGK</sequence>
<dbReference type="SUPFAM" id="SSF103642">
    <property type="entry name" value="Sec-C motif"/>
    <property type="match status" value="1"/>
</dbReference>
<evidence type="ECO:0000259" key="3">
    <source>
        <dbReference type="Pfam" id="PF01467"/>
    </source>
</evidence>
<comment type="caution">
    <text evidence="4">The sequence shown here is derived from an EMBL/GenBank/DDBJ whole genome shotgun (WGS) entry which is preliminary data.</text>
</comment>
<keyword evidence="1" id="KW-0808">Transferase</keyword>
<dbReference type="InterPro" id="IPR004027">
    <property type="entry name" value="SEC_C_motif"/>
</dbReference>
<dbReference type="InterPro" id="IPR004821">
    <property type="entry name" value="Cyt_trans-like"/>
</dbReference>
<evidence type="ECO:0000256" key="1">
    <source>
        <dbReference type="ARBA" id="ARBA00022679"/>
    </source>
</evidence>
<evidence type="ECO:0000256" key="2">
    <source>
        <dbReference type="ARBA" id="ARBA00022695"/>
    </source>
</evidence>
<dbReference type="AlphaFoldDB" id="A0A1F8H139"/>
<dbReference type="Proteomes" id="UP000177676">
    <property type="component" value="Unassembled WGS sequence"/>
</dbReference>
<gene>
    <name evidence="4" type="ORF">A3I92_02350</name>
</gene>
<dbReference type="InterPro" id="IPR050385">
    <property type="entry name" value="Archaeal_FAD_synthase"/>
</dbReference>
<dbReference type="NCBIfam" id="TIGR00125">
    <property type="entry name" value="cyt_tran_rel"/>
    <property type="match status" value="1"/>
</dbReference>
<feature type="domain" description="Cytidyltransferase-like" evidence="3">
    <location>
        <begin position="13"/>
        <end position="109"/>
    </location>
</feature>
<evidence type="ECO:0000313" key="5">
    <source>
        <dbReference type="Proteomes" id="UP000177676"/>
    </source>
</evidence>
<name>A0A1F8H139_9BACT</name>
<evidence type="ECO:0000313" key="4">
    <source>
        <dbReference type="EMBL" id="OGN30618.1"/>
    </source>
</evidence>
<dbReference type="EMBL" id="MGKS01000049">
    <property type="protein sequence ID" value="OGN30618.1"/>
    <property type="molecule type" value="Genomic_DNA"/>
</dbReference>
<protein>
    <recommendedName>
        <fullName evidence="3">Cytidyltransferase-like domain-containing protein</fullName>
    </recommendedName>
</protein>
<dbReference type="Gene3D" id="3.40.50.620">
    <property type="entry name" value="HUPs"/>
    <property type="match status" value="1"/>
</dbReference>
<keyword evidence="2" id="KW-0548">Nucleotidyltransferase</keyword>
<dbReference type="Pfam" id="PF02810">
    <property type="entry name" value="SEC-C"/>
    <property type="match status" value="1"/>
</dbReference>
<dbReference type="GO" id="GO:0016779">
    <property type="term" value="F:nucleotidyltransferase activity"/>
    <property type="evidence" value="ECO:0007669"/>
    <property type="project" value="UniProtKB-KW"/>
</dbReference>